<keyword evidence="3 7" id="KW-0812">Transmembrane</keyword>
<evidence type="ECO:0000256" key="4">
    <source>
        <dbReference type="ARBA" id="ARBA00022989"/>
    </source>
</evidence>
<evidence type="ECO:0000256" key="7">
    <source>
        <dbReference type="SAM" id="Phobius"/>
    </source>
</evidence>
<protein>
    <submittedName>
        <fullName evidence="8">TMEM161B</fullName>
    </submittedName>
</protein>
<reference evidence="8 9" key="1">
    <citation type="submission" date="2022-01" db="EMBL/GenBank/DDBJ databases">
        <title>A chromosomal length assembly of Cordylochernes scorpioides.</title>
        <authorList>
            <person name="Zeh D."/>
            <person name="Zeh J."/>
        </authorList>
    </citation>
    <scope>NUCLEOTIDE SEQUENCE [LARGE SCALE GENOMIC DNA]</scope>
    <source>
        <strain evidence="8">IN4F17</strain>
        <tissue evidence="8">Whole Body</tissue>
    </source>
</reference>
<dbReference type="PANTHER" id="PTHR13624">
    <property type="entry name" value="RE42071P"/>
    <property type="match status" value="1"/>
</dbReference>
<evidence type="ECO:0000256" key="5">
    <source>
        <dbReference type="ARBA" id="ARBA00023136"/>
    </source>
</evidence>
<dbReference type="Proteomes" id="UP001235939">
    <property type="component" value="Chromosome 06"/>
</dbReference>
<dbReference type="InterPro" id="IPR019395">
    <property type="entry name" value="Transmembrane_161A/B"/>
</dbReference>
<dbReference type="Pfam" id="PF10268">
    <property type="entry name" value="Tmemb_161AB"/>
    <property type="match status" value="2"/>
</dbReference>
<evidence type="ECO:0000256" key="3">
    <source>
        <dbReference type="ARBA" id="ARBA00022692"/>
    </source>
</evidence>
<comment type="subcellular location">
    <subcellularLocation>
        <location evidence="1">Membrane</location>
        <topology evidence="1">Multi-pass membrane protein</topology>
    </subcellularLocation>
</comment>
<keyword evidence="4 7" id="KW-1133">Transmembrane helix</keyword>
<evidence type="ECO:0000256" key="6">
    <source>
        <dbReference type="ARBA" id="ARBA00023180"/>
    </source>
</evidence>
<accession>A0ABY6KKU7</accession>
<keyword evidence="5 7" id="KW-0472">Membrane</keyword>
<gene>
    <name evidence="8" type="ORF">LAZ67_6003702</name>
</gene>
<organism evidence="8 9">
    <name type="scientific">Cordylochernes scorpioides</name>
    <dbReference type="NCBI Taxonomy" id="51811"/>
    <lineage>
        <taxon>Eukaryota</taxon>
        <taxon>Metazoa</taxon>
        <taxon>Ecdysozoa</taxon>
        <taxon>Arthropoda</taxon>
        <taxon>Chelicerata</taxon>
        <taxon>Arachnida</taxon>
        <taxon>Pseudoscorpiones</taxon>
        <taxon>Cheliferoidea</taxon>
        <taxon>Chernetidae</taxon>
        <taxon>Cordylochernes</taxon>
    </lineage>
</organism>
<proteinExistence type="inferred from homology"/>
<name>A0ABY6KKU7_9ARAC</name>
<keyword evidence="9" id="KW-1185">Reference proteome</keyword>
<feature type="transmembrane region" description="Helical" evidence="7">
    <location>
        <begin position="106"/>
        <end position="127"/>
    </location>
</feature>
<keyword evidence="6" id="KW-0325">Glycoprotein</keyword>
<evidence type="ECO:0000313" key="9">
    <source>
        <dbReference type="Proteomes" id="UP001235939"/>
    </source>
</evidence>
<feature type="transmembrane region" description="Helical" evidence="7">
    <location>
        <begin position="139"/>
        <end position="157"/>
    </location>
</feature>
<evidence type="ECO:0000256" key="1">
    <source>
        <dbReference type="ARBA" id="ARBA00004141"/>
    </source>
</evidence>
<dbReference type="EMBL" id="CP092868">
    <property type="protein sequence ID" value="UYV69468.1"/>
    <property type="molecule type" value="Genomic_DNA"/>
</dbReference>
<sequence length="521" mass="57794">MVITVFYDYHGKSILHTVLDSRICQRERVCRHTNDVPASGQFLLPKQMCPELEGAAVHEFDLCQLQFSSEWQRLVDLAVGALGVYLLTEAWQWLAPPSSPELNLSLVWLALVVLLALKVLLSLTSLYFRSQEATGERSLCLSAGFLFLFLAMVVLVVDENVLELGLEPERCRLVRVSSHGGFTVPTSVCFSCSPILTWLSHVWWWIQPLTASTPVPGNSSRPRASAARMYNYCSLYITPAPLVFLPQRLEHASKTEVFLLLLTMKHESQPGSLPYHQGYLNVVLGMFQCVGAVQWAGLPADVQALPGPVERSHGIPAHLPRPEVCPHAHRSSQVLPGEPPAGYKVGMAAYTMNVSVQHCPQHQLCGPAAGVHAVVQACGPGLLLCAGVAWHVPPPVSACCCTVVVTDQPYCSLTEAGFDSLRLWLLVAVALLRLALLRPYLQAHLNLAPEKVGRLQKEAGRISNIDLQRTVSTPPRGLIHFVLHFSRVNVPFFKDKCFNFIKHLYKRFDPNEPQWLNLCHH</sequence>
<dbReference type="PANTHER" id="PTHR13624:SF6">
    <property type="entry name" value="EMEI"/>
    <property type="match status" value="1"/>
</dbReference>
<feature type="transmembrane region" description="Helical" evidence="7">
    <location>
        <begin position="74"/>
        <end position="94"/>
    </location>
</feature>
<evidence type="ECO:0000313" key="8">
    <source>
        <dbReference type="EMBL" id="UYV69468.1"/>
    </source>
</evidence>
<comment type="similarity">
    <text evidence="2">Belongs to the TMEM161 family.</text>
</comment>
<evidence type="ECO:0000256" key="2">
    <source>
        <dbReference type="ARBA" id="ARBA00009706"/>
    </source>
</evidence>